<feature type="domain" description="Protein kinase" evidence="5">
    <location>
        <begin position="36"/>
        <end position="336"/>
    </location>
</feature>
<dbReference type="PROSITE" id="PS00107">
    <property type="entry name" value="PROTEIN_KINASE_ATP"/>
    <property type="match status" value="1"/>
</dbReference>
<dbReference type="PROSITE" id="PS00108">
    <property type="entry name" value="PROTEIN_KINASE_ST"/>
    <property type="match status" value="1"/>
</dbReference>
<evidence type="ECO:0000256" key="3">
    <source>
        <dbReference type="PROSITE-ProRule" id="PRU10141"/>
    </source>
</evidence>
<dbReference type="PANTHER" id="PTHR24346">
    <property type="entry name" value="MAP/MICROTUBULE AFFINITY-REGULATING KINASE"/>
    <property type="match status" value="1"/>
</dbReference>
<dbReference type="GO" id="GO:0005737">
    <property type="term" value="C:cytoplasm"/>
    <property type="evidence" value="ECO:0007669"/>
    <property type="project" value="TreeGrafter"/>
</dbReference>
<dbReference type="RefSeq" id="XP_033604984.1">
    <property type="nucleotide sequence ID" value="XM_033741539.1"/>
</dbReference>
<dbReference type="InterPro" id="IPR011009">
    <property type="entry name" value="Kinase-like_dom_sf"/>
</dbReference>
<name>A0A6A6WI97_9PEZI</name>
<evidence type="ECO:0000313" key="6">
    <source>
        <dbReference type="EMBL" id="KAF2762533.1"/>
    </source>
</evidence>
<dbReference type="SUPFAM" id="SSF56112">
    <property type="entry name" value="Protein kinase-like (PK-like)"/>
    <property type="match status" value="1"/>
</dbReference>
<dbReference type="AlphaFoldDB" id="A0A6A6WI97"/>
<keyword evidence="1 3" id="KW-0547">Nucleotide-binding</keyword>
<dbReference type="GeneID" id="54482593"/>
<keyword evidence="4" id="KW-0723">Serine/threonine-protein kinase</keyword>
<dbReference type="InterPro" id="IPR008271">
    <property type="entry name" value="Ser/Thr_kinase_AS"/>
</dbReference>
<feature type="non-terminal residue" evidence="6">
    <location>
        <position position="336"/>
    </location>
</feature>
<keyword evidence="2 3" id="KW-0067">ATP-binding</keyword>
<keyword evidence="6" id="KW-0808">Transferase</keyword>
<dbReference type="PROSITE" id="PS50011">
    <property type="entry name" value="PROTEIN_KINASE_DOM"/>
    <property type="match status" value="1"/>
</dbReference>
<keyword evidence="6" id="KW-0418">Kinase</keyword>
<sequence length="336" mass="37736">SSKSPAGAFLSLWARDDSASKAELDEEGQEIDKTGYIIGRQIGVGGFSVVKEVFNLENGIRRRRAVKIVRKQVSGKGEDENEKVQAEFEHEVSIWRYVNHKYILPLIECFETPFATFCITKLNEGGTLFDLIHARRKAGAGGLPSSLAKRYVYQLASAIRFLHEDVHVVHRDIKIENVLIDMSDPNAACDGGNILLCDFGMADFVYNEHRLDQEPFDQEMHIGPSHTSTSVTGSLRYAAPELLESPCQLYSTAVDMWAFGNVVYAMLMAQLAFNDPFEPRVVMQILNGEWDEAPLYKTNAVLEEGSTEPVEMVKGCLQKNPEERWTIADVLRSTWL</sequence>
<feature type="binding site" evidence="3">
    <location>
        <position position="71"/>
    </location>
    <ligand>
        <name>ATP</name>
        <dbReference type="ChEBI" id="CHEBI:30616"/>
    </ligand>
</feature>
<proteinExistence type="inferred from homology"/>
<evidence type="ECO:0000313" key="7">
    <source>
        <dbReference type="Proteomes" id="UP000799437"/>
    </source>
</evidence>
<comment type="similarity">
    <text evidence="4">Belongs to the protein kinase superfamily.</text>
</comment>
<feature type="non-terminal residue" evidence="6">
    <location>
        <position position="1"/>
    </location>
</feature>
<dbReference type="PANTHER" id="PTHR24346:SF76">
    <property type="entry name" value="NON-SPECIFIC SERINE_THREONINE PROTEIN KINASE"/>
    <property type="match status" value="1"/>
</dbReference>
<dbReference type="Pfam" id="PF00069">
    <property type="entry name" value="Pkinase"/>
    <property type="match status" value="1"/>
</dbReference>
<evidence type="ECO:0000256" key="4">
    <source>
        <dbReference type="RuleBase" id="RU000304"/>
    </source>
</evidence>
<organism evidence="6 7">
    <name type="scientific">Pseudovirgaria hyperparasitica</name>
    <dbReference type="NCBI Taxonomy" id="470096"/>
    <lineage>
        <taxon>Eukaryota</taxon>
        <taxon>Fungi</taxon>
        <taxon>Dikarya</taxon>
        <taxon>Ascomycota</taxon>
        <taxon>Pezizomycotina</taxon>
        <taxon>Dothideomycetes</taxon>
        <taxon>Dothideomycetes incertae sedis</taxon>
        <taxon>Acrospermales</taxon>
        <taxon>Acrospermaceae</taxon>
        <taxon>Pseudovirgaria</taxon>
    </lineage>
</organism>
<dbReference type="InterPro" id="IPR017441">
    <property type="entry name" value="Protein_kinase_ATP_BS"/>
</dbReference>
<gene>
    <name evidence="6" type="ORF">EJ05DRAFT_429523</name>
</gene>
<dbReference type="Gene3D" id="1.10.510.10">
    <property type="entry name" value="Transferase(Phosphotransferase) domain 1"/>
    <property type="match status" value="1"/>
</dbReference>
<protein>
    <submittedName>
        <fullName evidence="6">Kinase-like protein</fullName>
    </submittedName>
</protein>
<accession>A0A6A6WI97</accession>
<dbReference type="SMART" id="SM00220">
    <property type="entry name" value="S_TKc"/>
    <property type="match status" value="1"/>
</dbReference>
<reference evidence="6" key="1">
    <citation type="journal article" date="2020" name="Stud. Mycol.">
        <title>101 Dothideomycetes genomes: a test case for predicting lifestyles and emergence of pathogens.</title>
        <authorList>
            <person name="Haridas S."/>
            <person name="Albert R."/>
            <person name="Binder M."/>
            <person name="Bloem J."/>
            <person name="Labutti K."/>
            <person name="Salamov A."/>
            <person name="Andreopoulos B."/>
            <person name="Baker S."/>
            <person name="Barry K."/>
            <person name="Bills G."/>
            <person name="Bluhm B."/>
            <person name="Cannon C."/>
            <person name="Castanera R."/>
            <person name="Culley D."/>
            <person name="Daum C."/>
            <person name="Ezra D."/>
            <person name="Gonzalez J."/>
            <person name="Henrissat B."/>
            <person name="Kuo A."/>
            <person name="Liang C."/>
            <person name="Lipzen A."/>
            <person name="Lutzoni F."/>
            <person name="Magnuson J."/>
            <person name="Mondo S."/>
            <person name="Nolan M."/>
            <person name="Ohm R."/>
            <person name="Pangilinan J."/>
            <person name="Park H.-J."/>
            <person name="Ramirez L."/>
            <person name="Alfaro M."/>
            <person name="Sun H."/>
            <person name="Tritt A."/>
            <person name="Yoshinaga Y."/>
            <person name="Zwiers L.-H."/>
            <person name="Turgeon B."/>
            <person name="Goodwin S."/>
            <person name="Spatafora J."/>
            <person name="Crous P."/>
            <person name="Grigoriev I."/>
        </authorList>
    </citation>
    <scope>NUCLEOTIDE SEQUENCE</scope>
    <source>
        <strain evidence="6">CBS 121739</strain>
    </source>
</reference>
<evidence type="ECO:0000256" key="2">
    <source>
        <dbReference type="ARBA" id="ARBA00022840"/>
    </source>
</evidence>
<dbReference type="EMBL" id="ML996565">
    <property type="protein sequence ID" value="KAF2762533.1"/>
    <property type="molecule type" value="Genomic_DNA"/>
</dbReference>
<evidence type="ECO:0000259" key="5">
    <source>
        <dbReference type="PROSITE" id="PS50011"/>
    </source>
</evidence>
<dbReference type="GO" id="GO:0000226">
    <property type="term" value="P:microtubule cytoskeleton organization"/>
    <property type="evidence" value="ECO:0007669"/>
    <property type="project" value="TreeGrafter"/>
</dbReference>
<evidence type="ECO:0000256" key="1">
    <source>
        <dbReference type="ARBA" id="ARBA00022741"/>
    </source>
</evidence>
<keyword evidence="7" id="KW-1185">Reference proteome</keyword>
<dbReference type="Proteomes" id="UP000799437">
    <property type="component" value="Unassembled WGS sequence"/>
</dbReference>
<dbReference type="OrthoDB" id="4062651at2759"/>
<dbReference type="InterPro" id="IPR000719">
    <property type="entry name" value="Prot_kinase_dom"/>
</dbReference>
<dbReference type="GO" id="GO:0004674">
    <property type="term" value="F:protein serine/threonine kinase activity"/>
    <property type="evidence" value="ECO:0007669"/>
    <property type="project" value="UniProtKB-KW"/>
</dbReference>
<dbReference type="GO" id="GO:0035556">
    <property type="term" value="P:intracellular signal transduction"/>
    <property type="evidence" value="ECO:0007669"/>
    <property type="project" value="TreeGrafter"/>
</dbReference>
<dbReference type="GO" id="GO:0005524">
    <property type="term" value="F:ATP binding"/>
    <property type="evidence" value="ECO:0007669"/>
    <property type="project" value="UniProtKB-UniRule"/>
</dbReference>